<reference evidence="6 7" key="1">
    <citation type="submission" date="2019-02" db="EMBL/GenBank/DDBJ databases">
        <authorList>
            <person name="Li Y."/>
        </authorList>
    </citation>
    <scope>NUCLEOTIDE SEQUENCE [LARGE SCALE GENOMIC DNA]</scope>
    <source>
        <strain evidence="6 7">3-7</strain>
    </source>
</reference>
<proteinExistence type="predicted"/>
<dbReference type="AlphaFoldDB" id="A0A4Q6Y7D8"/>
<feature type="transmembrane region" description="Helical" evidence="5">
    <location>
        <begin position="121"/>
        <end position="141"/>
    </location>
</feature>
<name>A0A4Q6Y7D8_9SPHN</name>
<evidence type="ECO:0000256" key="5">
    <source>
        <dbReference type="SAM" id="Phobius"/>
    </source>
</evidence>
<evidence type="ECO:0000313" key="7">
    <source>
        <dbReference type="Proteomes" id="UP000292085"/>
    </source>
</evidence>
<evidence type="ECO:0000256" key="4">
    <source>
        <dbReference type="ARBA" id="ARBA00023136"/>
    </source>
</evidence>
<dbReference type="EMBL" id="SGIS01000006">
    <property type="protein sequence ID" value="RZF65487.1"/>
    <property type="molecule type" value="Genomic_DNA"/>
</dbReference>
<keyword evidence="2 5" id="KW-0812">Transmembrane</keyword>
<gene>
    <name evidence="6" type="ORF">EWE75_05885</name>
</gene>
<accession>A0A4Q6Y7D8</accession>
<evidence type="ECO:0000256" key="3">
    <source>
        <dbReference type="ARBA" id="ARBA00022989"/>
    </source>
</evidence>
<evidence type="ECO:0000256" key="1">
    <source>
        <dbReference type="ARBA" id="ARBA00004141"/>
    </source>
</evidence>
<feature type="transmembrane region" description="Helical" evidence="5">
    <location>
        <begin position="57"/>
        <end position="74"/>
    </location>
</feature>
<comment type="subcellular location">
    <subcellularLocation>
        <location evidence="1">Membrane</location>
        <topology evidence="1">Multi-pass membrane protein</topology>
    </subcellularLocation>
</comment>
<protein>
    <submittedName>
        <fullName evidence="6">DoxX family membrane protein</fullName>
    </submittedName>
</protein>
<dbReference type="PANTHER" id="PTHR36974:SF1">
    <property type="entry name" value="DOXX FAMILY MEMBRANE PROTEIN"/>
    <property type="match status" value="1"/>
</dbReference>
<keyword evidence="4 5" id="KW-0472">Membrane</keyword>
<dbReference type="OrthoDB" id="8856615at2"/>
<keyword evidence="3 5" id="KW-1133">Transmembrane helix</keyword>
<feature type="transmembrane region" description="Helical" evidence="5">
    <location>
        <begin position="81"/>
        <end position="101"/>
    </location>
</feature>
<dbReference type="InterPro" id="IPR032808">
    <property type="entry name" value="DoxX"/>
</dbReference>
<dbReference type="PANTHER" id="PTHR36974">
    <property type="entry name" value="MEMBRANE PROTEIN-RELATED"/>
    <property type="match status" value="1"/>
</dbReference>
<evidence type="ECO:0000256" key="2">
    <source>
        <dbReference type="ARBA" id="ARBA00022692"/>
    </source>
</evidence>
<sequence>MVPAINSAPLSRRAERWRTGLRWVLAAAYLLAGVLHLRSPEPFLAITPDWVPNPRAVIAATGVCEIAGAIGLLVPRLRRLAGVMLALYALCVFPANVKHAIDYIMFGRGGLTLWYHVPRLLFQPVIIWWALFAGGAIDWPLRRHSYPRTSPLR</sequence>
<keyword evidence="7" id="KW-1185">Reference proteome</keyword>
<dbReference type="Proteomes" id="UP000292085">
    <property type="component" value="Unassembled WGS sequence"/>
</dbReference>
<evidence type="ECO:0000313" key="6">
    <source>
        <dbReference type="EMBL" id="RZF65487.1"/>
    </source>
</evidence>
<feature type="transmembrane region" description="Helical" evidence="5">
    <location>
        <begin position="20"/>
        <end position="37"/>
    </location>
</feature>
<dbReference type="GO" id="GO:0016020">
    <property type="term" value="C:membrane"/>
    <property type="evidence" value="ECO:0007669"/>
    <property type="project" value="UniProtKB-SubCell"/>
</dbReference>
<dbReference type="Pfam" id="PF13564">
    <property type="entry name" value="DoxX_2"/>
    <property type="match status" value="1"/>
</dbReference>
<organism evidence="6 7">
    <name type="scientific">Sphingomonas populi</name>
    <dbReference type="NCBI Taxonomy" id="2484750"/>
    <lineage>
        <taxon>Bacteria</taxon>
        <taxon>Pseudomonadati</taxon>
        <taxon>Pseudomonadota</taxon>
        <taxon>Alphaproteobacteria</taxon>
        <taxon>Sphingomonadales</taxon>
        <taxon>Sphingomonadaceae</taxon>
        <taxon>Sphingomonas</taxon>
    </lineage>
</organism>
<comment type="caution">
    <text evidence="6">The sequence shown here is derived from an EMBL/GenBank/DDBJ whole genome shotgun (WGS) entry which is preliminary data.</text>
</comment>